<dbReference type="InterPro" id="IPR051380">
    <property type="entry name" value="pH-response_reg_palI/RIM9"/>
</dbReference>
<organism evidence="3 4">
    <name type="scientific">Sphaerobolus stellatus (strain SS14)</name>
    <dbReference type="NCBI Taxonomy" id="990650"/>
    <lineage>
        <taxon>Eukaryota</taxon>
        <taxon>Fungi</taxon>
        <taxon>Dikarya</taxon>
        <taxon>Basidiomycota</taxon>
        <taxon>Agaricomycotina</taxon>
        <taxon>Agaricomycetes</taxon>
        <taxon>Phallomycetidae</taxon>
        <taxon>Geastrales</taxon>
        <taxon>Sphaerobolaceae</taxon>
        <taxon>Sphaerobolus</taxon>
    </lineage>
</organism>
<evidence type="ECO:0008006" key="5">
    <source>
        <dbReference type="Google" id="ProtNLM"/>
    </source>
</evidence>
<protein>
    <recommendedName>
        <fullName evidence="5">Pali-domain-containing protein</fullName>
    </recommendedName>
</protein>
<evidence type="ECO:0000256" key="1">
    <source>
        <dbReference type="SAM" id="MobiDB-lite"/>
    </source>
</evidence>
<feature type="transmembrane region" description="Helical" evidence="2">
    <location>
        <begin position="133"/>
        <end position="155"/>
    </location>
</feature>
<feature type="compositionally biased region" description="Low complexity" evidence="1">
    <location>
        <begin position="513"/>
        <end position="524"/>
    </location>
</feature>
<dbReference type="OrthoDB" id="3365245at2759"/>
<dbReference type="GO" id="GO:0032153">
    <property type="term" value="C:cell division site"/>
    <property type="evidence" value="ECO:0007669"/>
    <property type="project" value="TreeGrafter"/>
</dbReference>
<feature type="compositionally biased region" description="Polar residues" evidence="1">
    <location>
        <begin position="483"/>
        <end position="506"/>
    </location>
</feature>
<feature type="compositionally biased region" description="Polar residues" evidence="1">
    <location>
        <begin position="287"/>
        <end position="300"/>
    </location>
</feature>
<feature type="region of interest" description="Disordered" evidence="1">
    <location>
        <begin position="415"/>
        <end position="538"/>
    </location>
</feature>
<evidence type="ECO:0000256" key="2">
    <source>
        <dbReference type="SAM" id="Phobius"/>
    </source>
</evidence>
<feature type="compositionally biased region" description="Low complexity" evidence="1">
    <location>
        <begin position="335"/>
        <end position="348"/>
    </location>
</feature>
<dbReference type="PANTHER" id="PTHR28013:SF4">
    <property type="entry name" value="MARVEL DOMAIN-CONTAINING PROTEIN"/>
    <property type="match status" value="1"/>
</dbReference>
<accession>A0A0C9U641</accession>
<keyword evidence="2" id="KW-1133">Transmembrane helix</keyword>
<dbReference type="PANTHER" id="PTHR28013">
    <property type="entry name" value="PROTEIN DCV1-RELATED"/>
    <property type="match status" value="1"/>
</dbReference>
<dbReference type="AlphaFoldDB" id="A0A0C9U641"/>
<feature type="region of interest" description="Disordered" evidence="1">
    <location>
        <begin position="234"/>
        <end position="350"/>
    </location>
</feature>
<proteinExistence type="predicted"/>
<dbReference type="InterPro" id="IPR009571">
    <property type="entry name" value="SUR7/Rim9-like_fungi"/>
</dbReference>
<dbReference type="Proteomes" id="UP000054279">
    <property type="component" value="Unassembled WGS sequence"/>
</dbReference>
<sequence>MIFKPATPGFLVTLIATSLLAVVSFSVPWFKSVFFLKATVDFGGVNGTATFGVLGYCLDTGSGNNCTSPRIGYEFDPNELLGNKLPVQIPEVVVKWLTYALVLHIVAFGLAAGSAIFGLLAHVREISMTCCSTCFSGFAAAITLIAFIFDIAFFFLAKARINKVAGGSASIGNAIWLTLAAWLLLFFAGCFYSFGRCCISNRPRGPRGRSLDPPNNLETGRSDALRLDAIKAEADRKARQKQGEGGLPAFQEYDATKPLTGKYDEEDDYRDHMPPSRQPSHNVGYVTDQSPRRQPSNFSAGSGAPGNGYGQPPYTAYNNAPAGVALPDPFRSHTASPPQLPQQAAYPPVQSYSPPLGQPPANQYNNLNNAGVYGQTQYPSAAHTDPYAPPPHDPYAQNQYASQGMPELAYGQSGAAYGQESYPPTEGQYGHHAQGTSYYSSTSHVQQPSHQDSMPYNPHEPSYPAGVSAGITHMGRDDYSFDPTGQGSRISASSIPNPYDQPTTSDARPRGPRSPTSPTTTNPPAYDGVPGGWVNEKR</sequence>
<evidence type="ECO:0000313" key="3">
    <source>
        <dbReference type="EMBL" id="KIJ38428.1"/>
    </source>
</evidence>
<dbReference type="Pfam" id="PF06687">
    <property type="entry name" value="SUR7"/>
    <property type="match status" value="1"/>
</dbReference>
<dbReference type="GO" id="GO:0035838">
    <property type="term" value="C:growing cell tip"/>
    <property type="evidence" value="ECO:0007669"/>
    <property type="project" value="TreeGrafter"/>
</dbReference>
<keyword evidence="4" id="KW-1185">Reference proteome</keyword>
<dbReference type="EMBL" id="KN837160">
    <property type="protein sequence ID" value="KIJ38428.1"/>
    <property type="molecule type" value="Genomic_DNA"/>
</dbReference>
<dbReference type="HOGENOM" id="CLU_032840_0_0_1"/>
<feature type="transmembrane region" description="Helical" evidence="2">
    <location>
        <begin position="96"/>
        <end position="121"/>
    </location>
</feature>
<keyword evidence="2" id="KW-0812">Transmembrane</keyword>
<feature type="compositionally biased region" description="Polar residues" evidence="1">
    <location>
        <begin position="434"/>
        <end position="454"/>
    </location>
</feature>
<keyword evidence="2" id="KW-0472">Membrane</keyword>
<name>A0A0C9U641_SPHS4</name>
<evidence type="ECO:0000313" key="4">
    <source>
        <dbReference type="Proteomes" id="UP000054279"/>
    </source>
</evidence>
<gene>
    <name evidence="3" type="ORF">M422DRAFT_781371</name>
</gene>
<dbReference type="GO" id="GO:0005886">
    <property type="term" value="C:plasma membrane"/>
    <property type="evidence" value="ECO:0007669"/>
    <property type="project" value="InterPro"/>
</dbReference>
<reference evidence="3 4" key="1">
    <citation type="submission" date="2014-06" db="EMBL/GenBank/DDBJ databases">
        <title>Evolutionary Origins and Diversification of the Mycorrhizal Mutualists.</title>
        <authorList>
            <consortium name="DOE Joint Genome Institute"/>
            <consortium name="Mycorrhizal Genomics Consortium"/>
            <person name="Kohler A."/>
            <person name="Kuo A."/>
            <person name="Nagy L.G."/>
            <person name="Floudas D."/>
            <person name="Copeland A."/>
            <person name="Barry K.W."/>
            <person name="Cichocki N."/>
            <person name="Veneault-Fourrey C."/>
            <person name="LaButti K."/>
            <person name="Lindquist E.A."/>
            <person name="Lipzen A."/>
            <person name="Lundell T."/>
            <person name="Morin E."/>
            <person name="Murat C."/>
            <person name="Riley R."/>
            <person name="Ohm R."/>
            <person name="Sun H."/>
            <person name="Tunlid A."/>
            <person name="Henrissat B."/>
            <person name="Grigoriev I.V."/>
            <person name="Hibbett D.S."/>
            <person name="Martin F."/>
        </authorList>
    </citation>
    <scope>NUCLEOTIDE SEQUENCE [LARGE SCALE GENOMIC DNA]</scope>
    <source>
        <strain evidence="3 4">SS14</strain>
    </source>
</reference>
<feature type="transmembrane region" description="Helical" evidence="2">
    <location>
        <begin position="175"/>
        <end position="194"/>
    </location>
</feature>